<dbReference type="EMBL" id="APKE01000035">
    <property type="protein sequence ID" value="KAF0674826.1"/>
    <property type="molecule type" value="Genomic_DNA"/>
</dbReference>
<organism evidence="2 3">
    <name type="scientific">Profundibacterium mesophilum KAUST100406-0324</name>
    <dbReference type="NCBI Taxonomy" id="1037889"/>
    <lineage>
        <taxon>Bacteria</taxon>
        <taxon>Pseudomonadati</taxon>
        <taxon>Pseudomonadota</taxon>
        <taxon>Alphaproteobacteria</taxon>
        <taxon>Rhodobacterales</taxon>
        <taxon>Roseobacteraceae</taxon>
        <taxon>Profundibacterium</taxon>
    </lineage>
</organism>
<dbReference type="PANTHER" id="PTHR34512:SF30">
    <property type="entry name" value="OUTER MEMBRANE PROTEIN ASSEMBLY FACTOR BAMB"/>
    <property type="match status" value="1"/>
</dbReference>
<accession>A0A921NNC9</accession>
<gene>
    <name evidence="2" type="ORF">PMES_02902</name>
</gene>
<dbReference type="Proteomes" id="UP000698242">
    <property type="component" value="Unassembled WGS sequence"/>
</dbReference>
<reference evidence="2" key="1">
    <citation type="submission" date="2013-03" db="EMBL/GenBank/DDBJ databases">
        <title>Genome Sequence of the Profundibacterium mesophilum strain KAUST100406-0324T from Red Sea, a novel genus in the family Rhodobacteraceae.</title>
        <authorList>
            <person name="Essack M."/>
            <person name="Alam I."/>
            <person name="Lafi F."/>
            <person name="Alawi W."/>
            <person name="Kamanu F."/>
            <person name="Al-Suwailem A."/>
            <person name="Lee O.O."/>
            <person name="Xu Y."/>
            <person name="Bajic V."/>
            <person name="Qian P.-Y."/>
            <person name="Archer J."/>
        </authorList>
    </citation>
    <scope>NUCLEOTIDE SEQUENCE</scope>
    <source>
        <strain evidence="2">KAUST100406-0324</strain>
    </source>
</reference>
<name>A0A921NNC9_9RHOB</name>
<dbReference type="EC" id="1.1.2.8" evidence="2"/>
<dbReference type="Gene3D" id="2.130.10.10">
    <property type="entry name" value="YVTN repeat-like/Quinoprotein amine dehydrogenase"/>
    <property type="match status" value="1"/>
</dbReference>
<dbReference type="PROSITE" id="PS51257">
    <property type="entry name" value="PROKAR_LIPOPROTEIN"/>
    <property type="match status" value="1"/>
</dbReference>
<feature type="domain" description="Pyrrolo-quinoline quinone repeat" evidence="1">
    <location>
        <begin position="115"/>
        <end position="352"/>
    </location>
</feature>
<dbReference type="PANTHER" id="PTHR34512">
    <property type="entry name" value="CELL SURFACE PROTEIN"/>
    <property type="match status" value="1"/>
</dbReference>
<dbReference type="InterPro" id="IPR002372">
    <property type="entry name" value="PQQ_rpt_dom"/>
</dbReference>
<evidence type="ECO:0000313" key="2">
    <source>
        <dbReference type="EMBL" id="KAF0674826.1"/>
    </source>
</evidence>
<dbReference type="Pfam" id="PF13360">
    <property type="entry name" value="PQQ_2"/>
    <property type="match status" value="1"/>
</dbReference>
<evidence type="ECO:0000259" key="1">
    <source>
        <dbReference type="Pfam" id="PF13360"/>
    </source>
</evidence>
<sequence>MTIKPALIAAILGSLAAGCTEPELILSGERLTVDGERPAASSVDRALPITLPPAVDIASWTHRAGGPAHAQGHAAFSATPRLVWSTPIGQGEGRKHHITADPAIDAGRIFTVDSRARVMAHDLAGRRLWSADLTPAGERTDDASGAGLAVSGGKLFVSTGFAGLAALDVATGAELWRQDLDATATGAPTVANDLVYVVTRDARALAIDTADGRVRWSFTGTPSEAGVVNGAAPAIAEGYAVFPFSSTEIIAALPVGGTRVWKGHVAGNRPEPTYASITDITGDPVIKGNTVYAGNPSGRIAAFDLSSGTQLWEAREGAMSPPLVSGGSLFAATDQAELIRLDAATGERIWSNPLPYFESPLPKRREAVYAHYGPILAGGLLWIASSDGYLRGADPVSGRILRRLELPSGASTNPVVAGRTLYVVSQAGQLLAFR</sequence>
<dbReference type="InterPro" id="IPR018391">
    <property type="entry name" value="PQQ_b-propeller_rpt"/>
</dbReference>
<proteinExistence type="predicted"/>
<dbReference type="GO" id="GO:0052934">
    <property type="term" value="F:alcohol dehydrogenase (cytochrome c) activity"/>
    <property type="evidence" value="ECO:0007669"/>
    <property type="project" value="UniProtKB-EC"/>
</dbReference>
<dbReference type="InterPro" id="IPR015943">
    <property type="entry name" value="WD40/YVTN_repeat-like_dom_sf"/>
</dbReference>
<protein>
    <submittedName>
        <fullName evidence="2">Alcohol dehydrogenase</fullName>
        <ecNumber evidence="2">1.1.2.8</ecNumber>
    </submittedName>
</protein>
<dbReference type="OrthoDB" id="5290752at2"/>
<evidence type="ECO:0000313" key="3">
    <source>
        <dbReference type="Proteomes" id="UP000698242"/>
    </source>
</evidence>
<dbReference type="AlphaFoldDB" id="A0A921NNC9"/>
<dbReference type="SMART" id="SM00564">
    <property type="entry name" value="PQQ"/>
    <property type="match status" value="6"/>
</dbReference>
<keyword evidence="3" id="KW-1185">Reference proteome</keyword>
<dbReference type="SUPFAM" id="SSF50998">
    <property type="entry name" value="Quinoprotein alcohol dehydrogenase-like"/>
    <property type="match status" value="1"/>
</dbReference>
<keyword evidence="2" id="KW-0560">Oxidoreductase</keyword>
<dbReference type="InterPro" id="IPR011047">
    <property type="entry name" value="Quinoprotein_ADH-like_sf"/>
</dbReference>
<comment type="caution">
    <text evidence="2">The sequence shown here is derived from an EMBL/GenBank/DDBJ whole genome shotgun (WGS) entry which is preliminary data.</text>
</comment>
<dbReference type="RefSeq" id="WP_159966411.1">
    <property type="nucleotide sequence ID" value="NZ_APKE01000035.1"/>
</dbReference>